<protein>
    <recommendedName>
        <fullName evidence="2">Metallo-beta-lactamase domain-containing protein</fullName>
    </recommendedName>
</protein>
<dbReference type="Pfam" id="PF13483">
    <property type="entry name" value="Lactamase_B_3"/>
    <property type="match status" value="1"/>
</dbReference>
<dbReference type="AlphaFoldDB" id="D6S9Q7"/>
<gene>
    <name evidence="1" type="ORF">HMPREF0391_11193</name>
</gene>
<dbReference type="eggNOG" id="COG2220">
    <property type="taxonomic scope" value="Bacteria"/>
</dbReference>
<dbReference type="PANTHER" id="PTHR42967:SF1">
    <property type="entry name" value="MBL FOLD METALLO-HYDROLASE"/>
    <property type="match status" value="1"/>
</dbReference>
<evidence type="ECO:0000313" key="1">
    <source>
        <dbReference type="EMBL" id="EFH93535.1"/>
    </source>
</evidence>
<dbReference type="InterPro" id="IPR036866">
    <property type="entry name" value="RibonucZ/Hydroxyglut_hydro"/>
</dbReference>
<dbReference type="EMBL" id="ACHM02000002">
    <property type="protein sequence ID" value="EFH93535.1"/>
    <property type="molecule type" value="Genomic_DNA"/>
</dbReference>
<dbReference type="Gene3D" id="3.60.15.10">
    <property type="entry name" value="Ribonuclease Z/Hydroxyacylglutathione hydrolase-like"/>
    <property type="match status" value="1"/>
</dbReference>
<dbReference type="SUPFAM" id="SSF56281">
    <property type="entry name" value="Metallo-hydrolase/oxidoreductase"/>
    <property type="match status" value="1"/>
</dbReference>
<dbReference type="HOGENOM" id="CLU_061731_0_0_9"/>
<reference evidence="1" key="1">
    <citation type="submission" date="2010-05" db="EMBL/GenBank/DDBJ databases">
        <authorList>
            <person name="Muzny D."/>
            <person name="Qin X."/>
            <person name="Buhay C."/>
            <person name="Dugan-Rocha S."/>
            <person name="Ding Y."/>
            <person name="Chen G."/>
            <person name="Hawes A."/>
            <person name="Holder M."/>
            <person name="Jhangiani S."/>
            <person name="Johnson A."/>
            <person name="Khan Z."/>
            <person name="Li Z."/>
            <person name="Liu W."/>
            <person name="Liu X."/>
            <person name="Perez L."/>
            <person name="Shen H."/>
            <person name="Wang Q."/>
            <person name="Watt J."/>
            <person name="Xi L."/>
            <person name="Xin Y."/>
            <person name="Zhou J."/>
            <person name="Deng J."/>
            <person name="Jiang H."/>
            <person name="Liu Y."/>
            <person name="Qu J."/>
            <person name="Song X.-Z."/>
            <person name="Zhang L."/>
            <person name="Villasana D."/>
            <person name="Johnson A."/>
            <person name="Liu J."/>
            <person name="Liyanage D."/>
            <person name="Lorensuhewa L."/>
            <person name="Robinson T."/>
            <person name="Song A."/>
            <person name="Song B.-B."/>
            <person name="Dinh H."/>
            <person name="Thornton R."/>
            <person name="Coyle M."/>
            <person name="Francisco L."/>
            <person name="Jackson L."/>
            <person name="Javaid M."/>
            <person name="Korchina V."/>
            <person name="Kovar C."/>
            <person name="Mata R."/>
            <person name="Mathew T."/>
            <person name="Ngo R."/>
            <person name="Nguyen L."/>
            <person name="Nguyen N."/>
            <person name="Okwuonu G."/>
            <person name="Ongeri F."/>
            <person name="Pham C."/>
            <person name="Simmons D."/>
            <person name="Wilczek-Boney K."/>
            <person name="Hale W."/>
            <person name="Jakkamsetti A."/>
            <person name="Pham P."/>
            <person name="Ruth R."/>
            <person name="San Lucas F."/>
            <person name="Warren J."/>
            <person name="Zhang J."/>
            <person name="Zhao Z."/>
            <person name="Zhou C."/>
            <person name="Zhu D."/>
            <person name="Lee S."/>
            <person name="Bess C."/>
            <person name="Blankenburg K."/>
            <person name="Forbes L."/>
            <person name="Fu Q."/>
            <person name="Gubbala S."/>
            <person name="Hirani K."/>
            <person name="Jayaseelan J.C."/>
            <person name="Lara F."/>
            <person name="Munidasa M."/>
            <person name="Palculict T."/>
            <person name="Patil S."/>
            <person name="Pu L.-L."/>
            <person name="Saada N."/>
            <person name="Tang L."/>
            <person name="Weissenberger G."/>
            <person name="Zhu Y."/>
            <person name="Hemphill L."/>
            <person name="Shang Y."/>
            <person name="Youmans B."/>
            <person name="Ayvaz T."/>
            <person name="Ross M."/>
            <person name="Santibanez J."/>
            <person name="Aqrawi P."/>
            <person name="Gross S."/>
            <person name="Joshi V."/>
            <person name="Fowler G."/>
            <person name="Nazareth L."/>
            <person name="Reid J."/>
            <person name="Worley K."/>
            <person name="Petrosino J."/>
            <person name="Highlander S."/>
            <person name="Gibbs R."/>
        </authorList>
    </citation>
    <scope>NUCLEOTIDE SEQUENCE [LARGE SCALE GENOMIC DNA]</scope>
    <source>
        <strain evidence="1">ATCC 53516</strain>
    </source>
</reference>
<organism evidence="1">
    <name type="scientific">Finegoldia magna ATCC 53516</name>
    <dbReference type="NCBI Taxonomy" id="525282"/>
    <lineage>
        <taxon>Bacteria</taxon>
        <taxon>Bacillati</taxon>
        <taxon>Bacillota</taxon>
        <taxon>Tissierellia</taxon>
        <taxon>Tissierellales</taxon>
        <taxon>Peptoniphilaceae</taxon>
        <taxon>Finegoldia</taxon>
    </lineage>
</organism>
<sequence length="262" mass="30632">MGKYIRGGILMEQSLNIRYIYHSSFSLEFEDKIIIFDYFQGTLPKNVNDKKVIFVVTHSHADHYNESIFDYENASDITYIVSEDVYEEVFDYDTKDNVVFLGQDNIEDLKKHFDKKVIKLEVGESTSVYGADFTALGSTDMGISVYFEANHLKFFFAGDLNNWVWEEDTEEEKEKMQQDFSKEIDKIGNVDIGFFPVDPRLKERYDLGVNEFVDKCNPKVLFPMHFTKDPTIVDTFIDTHDYEGCKIVNMKKEHDTFQVIIK</sequence>
<dbReference type="STRING" id="525282.HMPREF0391_11193"/>
<dbReference type="PANTHER" id="PTHR42967">
    <property type="entry name" value="METAL DEPENDENT HYDROLASE"/>
    <property type="match status" value="1"/>
</dbReference>
<proteinExistence type="predicted"/>
<name>D6S9Q7_FINMA</name>
<comment type="caution">
    <text evidence="1">The sequence shown here is derived from an EMBL/GenBank/DDBJ whole genome shotgun (WGS) entry which is preliminary data.</text>
</comment>
<evidence type="ECO:0008006" key="2">
    <source>
        <dbReference type="Google" id="ProtNLM"/>
    </source>
</evidence>
<dbReference type="Proteomes" id="UP000004063">
    <property type="component" value="Chromosome"/>
</dbReference>
<accession>D6S9Q7</accession>